<comment type="caution">
    <text evidence="2">The sequence shown here is derived from an EMBL/GenBank/DDBJ whole genome shotgun (WGS) entry which is preliminary data.</text>
</comment>
<proteinExistence type="predicted"/>
<dbReference type="Proteomes" id="UP000677413">
    <property type="component" value="Unassembled WGS sequence"/>
</dbReference>
<gene>
    <name evidence="2" type="ORF">J8N05_14725</name>
</gene>
<evidence type="ECO:0000256" key="1">
    <source>
        <dbReference type="SAM" id="MobiDB-lite"/>
    </source>
</evidence>
<dbReference type="AlphaFoldDB" id="A0A940XV33"/>
<name>A0A940XV33_9ACTN</name>
<evidence type="ECO:0000313" key="2">
    <source>
        <dbReference type="EMBL" id="MBQ0849453.1"/>
    </source>
</evidence>
<keyword evidence="3" id="KW-1185">Reference proteome</keyword>
<feature type="region of interest" description="Disordered" evidence="1">
    <location>
        <begin position="74"/>
        <end position="104"/>
    </location>
</feature>
<dbReference type="EMBL" id="JAGPYQ010000001">
    <property type="protein sequence ID" value="MBQ0849453.1"/>
    <property type="molecule type" value="Genomic_DNA"/>
</dbReference>
<evidence type="ECO:0000313" key="3">
    <source>
        <dbReference type="Proteomes" id="UP000677413"/>
    </source>
</evidence>
<dbReference type="RefSeq" id="WP_210883133.1">
    <property type="nucleotide sequence ID" value="NZ_JAGPYQ010000001.1"/>
</dbReference>
<reference evidence="2 3" key="1">
    <citation type="submission" date="2021-04" db="EMBL/GenBank/DDBJ databases">
        <authorList>
            <person name="Tang X."/>
            <person name="Zhou X."/>
            <person name="Chen X."/>
            <person name="Cernava T."/>
            <person name="Zhang C."/>
        </authorList>
    </citation>
    <scope>NUCLEOTIDE SEQUENCE [LARGE SCALE GENOMIC DNA]</scope>
    <source>
        <strain evidence="2 3">BH-SS-21</strain>
    </source>
</reference>
<accession>A0A940XV33</accession>
<sequence length="187" mass="20153">MMTADASFATVLRVLSHLTLTTPRVYIPVAQAVIEFVDTAVALGYNRHPDLELPVPGQHFAEQLEIIIAAASGRREPDHAPDTVLAGELPNRPATDRSAERVPVQTTARGPEHLLVEVTAADYEPASAHVFFKGAAAVCWKTATVADRTDESGNRMAYYLSRFCTRAASVFSPSPSGLGSPRPAFPR</sequence>
<organism evidence="2 3">
    <name type="scientific">Streptomyces liliiviolaceus</name>
    <dbReference type="NCBI Taxonomy" id="2823109"/>
    <lineage>
        <taxon>Bacteria</taxon>
        <taxon>Bacillati</taxon>
        <taxon>Actinomycetota</taxon>
        <taxon>Actinomycetes</taxon>
        <taxon>Kitasatosporales</taxon>
        <taxon>Streptomycetaceae</taxon>
        <taxon>Streptomyces</taxon>
    </lineage>
</organism>
<protein>
    <submittedName>
        <fullName evidence="2">Uncharacterized protein</fullName>
    </submittedName>
</protein>